<dbReference type="Gene3D" id="3.40.50.450">
    <property type="match status" value="2"/>
</dbReference>
<comment type="caution">
    <text evidence="5">The sequence shown here is derived from an EMBL/GenBank/DDBJ whole genome shotgun (WGS) entry which is preliminary data.</text>
</comment>
<evidence type="ECO:0000259" key="4">
    <source>
        <dbReference type="Pfam" id="PF17782"/>
    </source>
</evidence>
<evidence type="ECO:0000256" key="2">
    <source>
        <dbReference type="SAM" id="MobiDB-lite"/>
    </source>
</evidence>
<dbReference type="InterPro" id="IPR010994">
    <property type="entry name" value="RuvA_2-like"/>
</dbReference>
<dbReference type="SUPFAM" id="SSF102405">
    <property type="entry name" value="MCP/YpsA-like"/>
    <property type="match status" value="1"/>
</dbReference>
<dbReference type="AlphaFoldDB" id="A0AA35T2X4"/>
<dbReference type="InterPro" id="IPR057666">
    <property type="entry name" value="DrpA_SLOG"/>
</dbReference>
<evidence type="ECO:0000256" key="1">
    <source>
        <dbReference type="ARBA" id="ARBA00006525"/>
    </source>
</evidence>
<organism evidence="5 6">
    <name type="scientific">Geodia barretti</name>
    <name type="common">Barrett's horny sponge</name>
    <dbReference type="NCBI Taxonomy" id="519541"/>
    <lineage>
        <taxon>Eukaryota</taxon>
        <taxon>Metazoa</taxon>
        <taxon>Porifera</taxon>
        <taxon>Demospongiae</taxon>
        <taxon>Heteroscleromorpha</taxon>
        <taxon>Tetractinellida</taxon>
        <taxon>Astrophorina</taxon>
        <taxon>Geodiidae</taxon>
        <taxon>Geodia</taxon>
    </lineage>
</organism>
<dbReference type="PANTHER" id="PTHR43022">
    <property type="entry name" value="PROTEIN SMF"/>
    <property type="match status" value="1"/>
</dbReference>
<gene>
    <name evidence="5" type="ORF">GBAR_LOCUS22308</name>
</gene>
<feature type="region of interest" description="Disordered" evidence="2">
    <location>
        <begin position="233"/>
        <end position="278"/>
    </location>
</feature>
<proteinExistence type="inferred from homology"/>
<feature type="domain" description="DprA winged helix" evidence="4">
    <location>
        <begin position="269"/>
        <end position="325"/>
    </location>
</feature>
<dbReference type="EMBL" id="CASHTH010003075">
    <property type="protein sequence ID" value="CAI8039997.1"/>
    <property type="molecule type" value="Genomic_DNA"/>
</dbReference>
<reference evidence="5" key="1">
    <citation type="submission" date="2023-03" db="EMBL/GenBank/DDBJ databases">
        <authorList>
            <person name="Steffen K."/>
            <person name="Cardenas P."/>
        </authorList>
    </citation>
    <scope>NUCLEOTIDE SEQUENCE</scope>
</reference>
<dbReference type="InterPro" id="IPR041614">
    <property type="entry name" value="DprA_WH"/>
</dbReference>
<dbReference type="Pfam" id="PF17782">
    <property type="entry name" value="WHD_DprA"/>
    <property type="match status" value="1"/>
</dbReference>
<dbReference type="InterPro" id="IPR003488">
    <property type="entry name" value="DprA"/>
</dbReference>
<dbReference type="PANTHER" id="PTHR43022:SF1">
    <property type="entry name" value="PROTEIN SMF"/>
    <property type="match status" value="1"/>
</dbReference>
<keyword evidence="6" id="KW-1185">Reference proteome</keyword>
<evidence type="ECO:0000259" key="3">
    <source>
        <dbReference type="Pfam" id="PF02481"/>
    </source>
</evidence>
<dbReference type="Gene3D" id="1.10.10.10">
    <property type="entry name" value="Winged helix-like DNA-binding domain superfamily/Winged helix DNA-binding domain"/>
    <property type="match status" value="1"/>
</dbReference>
<name>A0AA35T2X4_GEOBA</name>
<accession>A0AA35T2X4</accession>
<dbReference type="Proteomes" id="UP001174909">
    <property type="component" value="Unassembled WGS sequence"/>
</dbReference>
<evidence type="ECO:0000313" key="5">
    <source>
        <dbReference type="EMBL" id="CAI8039997.1"/>
    </source>
</evidence>
<feature type="domain" description="Smf/DprA SLOG" evidence="3">
    <location>
        <begin position="82"/>
        <end position="218"/>
    </location>
</feature>
<protein>
    <submittedName>
        <fullName evidence="5">DNA-processing protein A</fullName>
    </submittedName>
</protein>
<comment type="similarity">
    <text evidence="1">Belongs to the DprA/Smf family.</text>
</comment>
<dbReference type="SUPFAM" id="SSF47781">
    <property type="entry name" value="RuvA domain 2-like"/>
    <property type="match status" value="1"/>
</dbReference>
<dbReference type="Pfam" id="PF02481">
    <property type="entry name" value="DNA_processg_A"/>
    <property type="match status" value="1"/>
</dbReference>
<dbReference type="InterPro" id="IPR036388">
    <property type="entry name" value="WH-like_DNA-bd_sf"/>
</dbReference>
<sequence>MPDMNDIKYWVALNRVPQLGPVRFKRLEAHFGLLEHAWNAGLAQLRAAGLDERPAQEILAARARVDPDAEMERLEKAEWIGRGIDGIAHRATLDAGGRTIAVVANGLDMVYPGEHTELARQIQAHGAVVSEYPLGVRPDAKGFPRRNRLISGMSLGSLVVEAAEGSGARWTVYHALEQDREVFCVPGSIFSPASSFTNRMIQEGAKLVSNHRDVLEELNLGALGQPVAARQGELSFDPTKPDAAKPDPATLNSAKPRSSDSERPESVYPPAASVEPPDPEEAAILQHIGGEPLHIDDLGRKAGLPITSVSCVLTMLELKGMVKQVGCCITFELGR</sequence>
<evidence type="ECO:0000313" key="6">
    <source>
        <dbReference type="Proteomes" id="UP001174909"/>
    </source>
</evidence>